<gene>
    <name evidence="1" type="ORF">FA13DRAFT_1721968</name>
</gene>
<dbReference type="EMBL" id="QPFP01000436">
    <property type="protein sequence ID" value="TEB12147.1"/>
    <property type="molecule type" value="Genomic_DNA"/>
</dbReference>
<evidence type="ECO:0000313" key="1">
    <source>
        <dbReference type="EMBL" id="TEB12147.1"/>
    </source>
</evidence>
<keyword evidence="2" id="KW-1185">Reference proteome</keyword>
<dbReference type="AlphaFoldDB" id="A0A4Y7RV58"/>
<organism evidence="1 2">
    <name type="scientific">Coprinellus micaceus</name>
    <name type="common">Glistening ink-cap mushroom</name>
    <name type="synonym">Coprinus micaceus</name>
    <dbReference type="NCBI Taxonomy" id="71717"/>
    <lineage>
        <taxon>Eukaryota</taxon>
        <taxon>Fungi</taxon>
        <taxon>Dikarya</taxon>
        <taxon>Basidiomycota</taxon>
        <taxon>Agaricomycotina</taxon>
        <taxon>Agaricomycetes</taxon>
        <taxon>Agaricomycetidae</taxon>
        <taxon>Agaricales</taxon>
        <taxon>Agaricineae</taxon>
        <taxon>Psathyrellaceae</taxon>
        <taxon>Coprinellus</taxon>
    </lineage>
</organism>
<comment type="caution">
    <text evidence="1">The sequence shown here is derived from an EMBL/GenBank/DDBJ whole genome shotgun (WGS) entry which is preliminary data.</text>
</comment>
<name>A0A4Y7RV58_COPMI</name>
<proteinExistence type="predicted"/>
<accession>A0A4Y7RV58</accession>
<reference evidence="1 2" key="1">
    <citation type="journal article" date="2019" name="Nat. Ecol. Evol.">
        <title>Megaphylogeny resolves global patterns of mushroom evolution.</title>
        <authorList>
            <person name="Varga T."/>
            <person name="Krizsan K."/>
            <person name="Foldi C."/>
            <person name="Dima B."/>
            <person name="Sanchez-Garcia M."/>
            <person name="Sanchez-Ramirez S."/>
            <person name="Szollosi G.J."/>
            <person name="Szarkandi J.G."/>
            <person name="Papp V."/>
            <person name="Albert L."/>
            <person name="Andreopoulos W."/>
            <person name="Angelini C."/>
            <person name="Antonin V."/>
            <person name="Barry K.W."/>
            <person name="Bougher N.L."/>
            <person name="Buchanan P."/>
            <person name="Buyck B."/>
            <person name="Bense V."/>
            <person name="Catcheside P."/>
            <person name="Chovatia M."/>
            <person name="Cooper J."/>
            <person name="Damon W."/>
            <person name="Desjardin D."/>
            <person name="Finy P."/>
            <person name="Geml J."/>
            <person name="Haridas S."/>
            <person name="Hughes K."/>
            <person name="Justo A."/>
            <person name="Karasinski D."/>
            <person name="Kautmanova I."/>
            <person name="Kiss B."/>
            <person name="Kocsube S."/>
            <person name="Kotiranta H."/>
            <person name="LaButti K.M."/>
            <person name="Lechner B.E."/>
            <person name="Liimatainen K."/>
            <person name="Lipzen A."/>
            <person name="Lukacs Z."/>
            <person name="Mihaltcheva S."/>
            <person name="Morgado L.N."/>
            <person name="Niskanen T."/>
            <person name="Noordeloos M.E."/>
            <person name="Ohm R.A."/>
            <person name="Ortiz-Santana B."/>
            <person name="Ovrebo C."/>
            <person name="Racz N."/>
            <person name="Riley R."/>
            <person name="Savchenko A."/>
            <person name="Shiryaev A."/>
            <person name="Soop K."/>
            <person name="Spirin V."/>
            <person name="Szebenyi C."/>
            <person name="Tomsovsky M."/>
            <person name="Tulloss R.E."/>
            <person name="Uehling J."/>
            <person name="Grigoriev I.V."/>
            <person name="Vagvolgyi C."/>
            <person name="Papp T."/>
            <person name="Martin F.M."/>
            <person name="Miettinen O."/>
            <person name="Hibbett D.S."/>
            <person name="Nagy L.G."/>
        </authorList>
    </citation>
    <scope>NUCLEOTIDE SEQUENCE [LARGE SCALE GENOMIC DNA]</scope>
    <source>
        <strain evidence="1 2">FP101781</strain>
    </source>
</reference>
<protein>
    <submittedName>
        <fullName evidence="1">Uncharacterized protein</fullName>
    </submittedName>
</protein>
<dbReference type="Proteomes" id="UP000298030">
    <property type="component" value="Unassembled WGS sequence"/>
</dbReference>
<evidence type="ECO:0000313" key="2">
    <source>
        <dbReference type="Proteomes" id="UP000298030"/>
    </source>
</evidence>
<sequence>MGGIIIWPPSPRGHRQPNWDSLHGILARDAKLMENQVEVSGRLTGLQWISGESGHIEHARCRSLGQPARDLGQWNNNHWAHGLRWNTMVSRDGKQIHRIFVNGGRGGSSTAALEESWVSERAPDVTATGIIPLRRHPDVVDRPGGYSKTGYCVYREANDNHGKRLRVFARYGNGCMGDSQNLIKESRNSGLGWAKDMRKTSSGELLADVSGFAKYFGIVAGVVERVIGYGILL</sequence>